<keyword evidence="2" id="KW-1185">Reference proteome</keyword>
<dbReference type="EMBL" id="CAJVPU010018211">
    <property type="protein sequence ID" value="CAG8664493.1"/>
    <property type="molecule type" value="Genomic_DNA"/>
</dbReference>
<dbReference type="Proteomes" id="UP000789702">
    <property type="component" value="Unassembled WGS sequence"/>
</dbReference>
<accession>A0ACA9NME2</accession>
<feature type="non-terminal residue" evidence="1">
    <location>
        <position position="1"/>
    </location>
</feature>
<comment type="caution">
    <text evidence="1">The sequence shown here is derived from an EMBL/GenBank/DDBJ whole genome shotgun (WGS) entry which is preliminary data.</text>
</comment>
<reference evidence="1" key="1">
    <citation type="submission" date="2021-06" db="EMBL/GenBank/DDBJ databases">
        <authorList>
            <person name="Kallberg Y."/>
            <person name="Tangrot J."/>
            <person name="Rosling A."/>
        </authorList>
    </citation>
    <scope>NUCLEOTIDE SEQUENCE</scope>
    <source>
        <strain evidence="1">IL203A</strain>
    </source>
</reference>
<organism evidence="1 2">
    <name type="scientific">Dentiscutata heterogama</name>
    <dbReference type="NCBI Taxonomy" id="1316150"/>
    <lineage>
        <taxon>Eukaryota</taxon>
        <taxon>Fungi</taxon>
        <taxon>Fungi incertae sedis</taxon>
        <taxon>Mucoromycota</taxon>
        <taxon>Glomeromycotina</taxon>
        <taxon>Glomeromycetes</taxon>
        <taxon>Diversisporales</taxon>
        <taxon>Gigasporaceae</taxon>
        <taxon>Dentiscutata</taxon>
    </lineage>
</organism>
<proteinExistence type="predicted"/>
<sequence length="70" mass="8368">QHNIRSCKIWSRRLKADAHLVSAIKVSAITRLYIYLFQMTKSSEDGYEQELAWFLFLELIRLKDFFNSNI</sequence>
<name>A0ACA9NME2_9GLOM</name>
<protein>
    <submittedName>
        <fullName evidence="1">4_t:CDS:1</fullName>
    </submittedName>
</protein>
<evidence type="ECO:0000313" key="2">
    <source>
        <dbReference type="Proteomes" id="UP000789702"/>
    </source>
</evidence>
<feature type="non-terminal residue" evidence="1">
    <location>
        <position position="70"/>
    </location>
</feature>
<evidence type="ECO:0000313" key="1">
    <source>
        <dbReference type="EMBL" id="CAG8664493.1"/>
    </source>
</evidence>
<gene>
    <name evidence="1" type="ORF">DHETER_LOCUS9904</name>
</gene>